<name>A0A8X7S414_BRACI</name>
<feature type="region of interest" description="Disordered" evidence="1">
    <location>
        <begin position="287"/>
        <end position="310"/>
    </location>
</feature>
<feature type="compositionally biased region" description="Basic and acidic residues" evidence="1">
    <location>
        <begin position="139"/>
        <end position="151"/>
    </location>
</feature>
<feature type="region of interest" description="Disordered" evidence="1">
    <location>
        <begin position="351"/>
        <end position="442"/>
    </location>
</feature>
<protein>
    <submittedName>
        <fullName evidence="2">Uncharacterized protein</fullName>
    </submittedName>
</protein>
<dbReference type="EMBL" id="JAAMPC010000008">
    <property type="protein sequence ID" value="KAG2299467.1"/>
    <property type="molecule type" value="Genomic_DNA"/>
</dbReference>
<proteinExistence type="predicted"/>
<evidence type="ECO:0000313" key="2">
    <source>
        <dbReference type="EMBL" id="KAG2299467.1"/>
    </source>
</evidence>
<evidence type="ECO:0000313" key="3">
    <source>
        <dbReference type="Proteomes" id="UP000886595"/>
    </source>
</evidence>
<gene>
    <name evidence="2" type="ORF">Bca52824_035939</name>
</gene>
<feature type="region of interest" description="Disordered" evidence="1">
    <location>
        <begin position="834"/>
        <end position="853"/>
    </location>
</feature>
<feature type="region of interest" description="Disordered" evidence="1">
    <location>
        <begin position="715"/>
        <end position="758"/>
    </location>
</feature>
<sequence>MKNLFVQIFERERRIVEEIKQQIDLFDQHLASKCLLAGVSPPSWLWSPSLPSQTSELNKEEIIPGLMFPPSRPSFICPSGRFFSYQQPVSVLADSVIRCDLTFYPLEEQLLEEDQQHDLSHNLVRCVSNHSHEQDADIASLRDVHEEERLPETVSTRCGENQRSSPEDSQNQRVGKSLDATSPGRSQGKVVSKSVSVTGLKRKASSPRCCQNEVEPNTCLRSGLPLEKIQRSKSRQKAMELRSSAKASKGRSKSRNEPRPSPGGNIGLEIASLRSDSVSGINLYKHDENDEEDQCMKFSSTSESSTPHQKMISVPKSFIGDASVSLVPESLLESGHVNEMNNVQTIETNDEVSAKVDEQVDDPQCRSFNETLYLDGDTRSKSSSQDSSKREHHKSSNSFSGVIPSDAATRIFQSETNARSSSGARGNRSKTEHSGSVESSSVDMEQRLTISLLQGGNIKESLIPSAIDVEGLLVENITSDDQSKEKGEGVKKSLIFSTIDVECSNALGSFESSSVDVERRNSISLLQCGYVKESLIPFAIDVEKIEIESNTSGVQSKEKGECVIESLIPPTTDVEVLAVDDITRDDQSKGNSECVDTNRCSSAGRVSQTGISTDKTTFSCAIQDSTPKTELLGFVESSSVDRQSRPSVMQSDDENVLLKLVTVTSGGVLVEEDNAGESVETSSTSNQSQADIMIVEPVVVKSIVQESGTLEELIDHSSCGGSNQCHGRLSRPRRSPIEEESANENSVLSVGSDRRSADEQLEVRAGNSSLRTICFDDSGESSFDANPMNTSAVRVSDVPSLTHFKVNLLVDNETNDTEDQNGLKKEMVLETETPASHTGLRVGENEPPESNTFTGQIDALRKSYIQEFFSSSSSMERSQLKNKRRRTLNKLTIREPSSSPRGDILDSDTVRETVHHNEEAACDNLNHYDVELPKIFGSAPSDYYEVELQKMIGSASR</sequence>
<dbReference type="AlphaFoldDB" id="A0A8X7S414"/>
<feature type="compositionally biased region" description="Low complexity" evidence="1">
    <location>
        <begin position="417"/>
        <end position="426"/>
    </location>
</feature>
<organism evidence="2 3">
    <name type="scientific">Brassica carinata</name>
    <name type="common">Ethiopian mustard</name>
    <name type="synonym">Abyssinian cabbage</name>
    <dbReference type="NCBI Taxonomy" id="52824"/>
    <lineage>
        <taxon>Eukaryota</taxon>
        <taxon>Viridiplantae</taxon>
        <taxon>Streptophyta</taxon>
        <taxon>Embryophyta</taxon>
        <taxon>Tracheophyta</taxon>
        <taxon>Spermatophyta</taxon>
        <taxon>Magnoliopsida</taxon>
        <taxon>eudicotyledons</taxon>
        <taxon>Gunneridae</taxon>
        <taxon>Pentapetalae</taxon>
        <taxon>rosids</taxon>
        <taxon>malvids</taxon>
        <taxon>Brassicales</taxon>
        <taxon>Brassicaceae</taxon>
        <taxon>Brassiceae</taxon>
        <taxon>Brassica</taxon>
    </lineage>
</organism>
<feature type="compositionally biased region" description="Polar residues" evidence="1">
    <location>
        <begin position="153"/>
        <end position="185"/>
    </location>
</feature>
<evidence type="ECO:0000256" key="1">
    <source>
        <dbReference type="SAM" id="MobiDB-lite"/>
    </source>
</evidence>
<reference evidence="2 3" key="1">
    <citation type="submission" date="2020-02" db="EMBL/GenBank/DDBJ databases">
        <authorList>
            <person name="Ma Q."/>
            <person name="Huang Y."/>
            <person name="Song X."/>
            <person name="Pei D."/>
        </authorList>
    </citation>
    <scope>NUCLEOTIDE SEQUENCE [LARGE SCALE GENOMIC DNA]</scope>
    <source>
        <strain evidence="2">Sxm20200214</strain>
        <tissue evidence="2">Leaf</tissue>
    </source>
</reference>
<dbReference type="OrthoDB" id="681218at2759"/>
<accession>A0A8X7S414</accession>
<keyword evidence="3" id="KW-1185">Reference proteome</keyword>
<feature type="region of interest" description="Disordered" evidence="1">
    <location>
        <begin position="139"/>
        <end position="267"/>
    </location>
</feature>
<comment type="caution">
    <text evidence="2">The sequence shown here is derived from an EMBL/GenBank/DDBJ whole genome shotgun (WGS) entry which is preliminary data.</text>
</comment>
<feature type="compositionally biased region" description="Polar residues" evidence="1">
    <location>
        <begin position="297"/>
        <end position="308"/>
    </location>
</feature>
<dbReference type="Proteomes" id="UP000886595">
    <property type="component" value="Unassembled WGS sequence"/>
</dbReference>